<keyword evidence="1" id="KW-0812">Transmembrane</keyword>
<organism evidence="2 3">
    <name type="scientific">Azospirillum oleiclasticum</name>
    <dbReference type="NCBI Taxonomy" id="2735135"/>
    <lineage>
        <taxon>Bacteria</taxon>
        <taxon>Pseudomonadati</taxon>
        <taxon>Pseudomonadota</taxon>
        <taxon>Alphaproteobacteria</taxon>
        <taxon>Rhodospirillales</taxon>
        <taxon>Azospirillaceae</taxon>
        <taxon>Azospirillum</taxon>
    </lineage>
</organism>
<dbReference type="EMBL" id="JABFDB010000044">
    <property type="protein sequence ID" value="NYZ24709.1"/>
    <property type="molecule type" value="Genomic_DNA"/>
</dbReference>
<reference evidence="2 3" key="1">
    <citation type="submission" date="2020-05" db="EMBL/GenBank/DDBJ databases">
        <title>Azospirillum oleiclasticum sp. nov, a nitrogen-fixing and heavy crude oil-emulsifying bacterium isolated from the crude oil of Yumen Oilfield.</title>
        <authorList>
            <person name="Wu D."/>
            <person name="Cai M."/>
            <person name="Zhang X."/>
        </authorList>
    </citation>
    <scope>NUCLEOTIDE SEQUENCE [LARGE SCALE GENOMIC DNA]</scope>
    <source>
        <strain evidence="2 3">ROY-1-1-2</strain>
    </source>
</reference>
<dbReference type="RefSeq" id="WP_180286484.1">
    <property type="nucleotide sequence ID" value="NZ_JABFDB010000044.1"/>
</dbReference>
<evidence type="ECO:0000313" key="3">
    <source>
        <dbReference type="Proteomes" id="UP000584642"/>
    </source>
</evidence>
<accession>A0ABX2TMM4</accession>
<comment type="caution">
    <text evidence="2">The sequence shown here is derived from an EMBL/GenBank/DDBJ whole genome shotgun (WGS) entry which is preliminary data.</text>
</comment>
<evidence type="ECO:0000256" key="1">
    <source>
        <dbReference type="SAM" id="Phobius"/>
    </source>
</evidence>
<dbReference type="Proteomes" id="UP000584642">
    <property type="component" value="Unassembled WGS sequence"/>
</dbReference>
<name>A0ABX2TMM4_9PROT</name>
<evidence type="ECO:0000313" key="2">
    <source>
        <dbReference type="EMBL" id="NYZ24709.1"/>
    </source>
</evidence>
<keyword evidence="1" id="KW-0472">Membrane</keyword>
<feature type="transmembrane region" description="Helical" evidence="1">
    <location>
        <begin position="33"/>
        <end position="55"/>
    </location>
</feature>
<gene>
    <name evidence="2" type="ORF">HND93_33820</name>
</gene>
<keyword evidence="3" id="KW-1185">Reference proteome</keyword>
<protein>
    <submittedName>
        <fullName evidence="2">Uncharacterized protein</fullName>
    </submittedName>
</protein>
<feature type="transmembrane region" description="Helical" evidence="1">
    <location>
        <begin position="9"/>
        <end position="27"/>
    </location>
</feature>
<proteinExistence type="predicted"/>
<sequence length="77" mass="8754">MQELLQNPAVTMTLFNALIAWPLWRIYRRAGLTPWWSLVVFVPMVGVALALGILGHKRWPVLPERAAPLPPKARRSL</sequence>
<keyword evidence="1" id="KW-1133">Transmembrane helix</keyword>